<dbReference type="EMBL" id="SNYA01000004">
    <property type="protein sequence ID" value="TDP92437.1"/>
    <property type="molecule type" value="Genomic_DNA"/>
</dbReference>
<accession>A0A4R6S0F8</accession>
<evidence type="ECO:0000259" key="1">
    <source>
        <dbReference type="Pfam" id="PF18029"/>
    </source>
</evidence>
<dbReference type="Proteomes" id="UP000295601">
    <property type="component" value="Unassembled WGS sequence"/>
</dbReference>
<protein>
    <recommendedName>
        <fullName evidence="1">Glyoxalase-like domain-containing protein</fullName>
    </recommendedName>
</protein>
<proteinExistence type="predicted"/>
<dbReference type="Gene3D" id="3.10.180.10">
    <property type="entry name" value="2,3-Dihydroxybiphenyl 1,2-Dioxygenase, domain 1"/>
    <property type="match status" value="1"/>
</dbReference>
<dbReference type="Pfam" id="PF18029">
    <property type="entry name" value="Glyoxalase_6"/>
    <property type="match status" value="1"/>
</dbReference>
<comment type="caution">
    <text evidence="2">The sequence shown here is derived from an EMBL/GenBank/DDBJ whole genome shotgun (WGS) entry which is preliminary data.</text>
</comment>
<evidence type="ECO:0000313" key="2">
    <source>
        <dbReference type="EMBL" id="TDP92437.1"/>
    </source>
</evidence>
<dbReference type="OrthoDB" id="1645442at2"/>
<sequence>MSGAPPIGSLYGVVFDCPDPAALAEFYRGVLGGVLDPDDDDWVDLVLPGGGLRIGFQLVPEYVPPVWPGTEGAQQMHLDIAVGDLNAAEEHLLELGARLVDMQATFRVYLDPVGHPFCTVH</sequence>
<dbReference type="CDD" id="cd06587">
    <property type="entry name" value="VOC"/>
    <property type="match status" value="1"/>
</dbReference>
<gene>
    <name evidence="2" type="ORF">EDF62_1644</name>
</gene>
<dbReference type="SUPFAM" id="SSF54593">
    <property type="entry name" value="Glyoxalase/Bleomycin resistance protein/Dihydroxybiphenyl dioxygenase"/>
    <property type="match status" value="1"/>
</dbReference>
<keyword evidence="3" id="KW-1185">Reference proteome</keyword>
<dbReference type="InterPro" id="IPR029068">
    <property type="entry name" value="Glyas_Bleomycin-R_OHBP_Dase"/>
</dbReference>
<organism evidence="2 3">
    <name type="scientific">Leucobacter luti</name>
    <dbReference type="NCBI Taxonomy" id="340320"/>
    <lineage>
        <taxon>Bacteria</taxon>
        <taxon>Bacillati</taxon>
        <taxon>Actinomycetota</taxon>
        <taxon>Actinomycetes</taxon>
        <taxon>Micrococcales</taxon>
        <taxon>Microbacteriaceae</taxon>
        <taxon>Leucobacter</taxon>
    </lineage>
</organism>
<dbReference type="AlphaFoldDB" id="A0A4R6S0F8"/>
<reference evidence="2 3" key="1">
    <citation type="submission" date="2019-03" db="EMBL/GenBank/DDBJ databases">
        <title>Genomic analyses of the natural microbiome of Caenorhabditis elegans.</title>
        <authorList>
            <person name="Samuel B."/>
        </authorList>
    </citation>
    <scope>NUCLEOTIDE SEQUENCE [LARGE SCALE GENOMIC DNA]</scope>
    <source>
        <strain evidence="2 3">JUb18</strain>
    </source>
</reference>
<evidence type="ECO:0000313" key="3">
    <source>
        <dbReference type="Proteomes" id="UP000295601"/>
    </source>
</evidence>
<dbReference type="RefSeq" id="WP_132203309.1">
    <property type="nucleotide sequence ID" value="NZ_CP080492.1"/>
</dbReference>
<feature type="domain" description="Glyoxalase-like" evidence="1">
    <location>
        <begin position="13"/>
        <end position="119"/>
    </location>
</feature>
<dbReference type="PANTHER" id="PTHR35908">
    <property type="entry name" value="HYPOTHETICAL FUSION PROTEIN"/>
    <property type="match status" value="1"/>
</dbReference>
<dbReference type="PANTHER" id="PTHR35908:SF1">
    <property type="entry name" value="CONSERVED PROTEIN"/>
    <property type="match status" value="1"/>
</dbReference>
<name>A0A4R6S0F8_9MICO</name>
<dbReference type="InterPro" id="IPR041581">
    <property type="entry name" value="Glyoxalase_6"/>
</dbReference>